<evidence type="ECO:0000256" key="1">
    <source>
        <dbReference type="SAM" id="SignalP"/>
    </source>
</evidence>
<feature type="chain" id="PRO_5042265695" evidence="1">
    <location>
        <begin position="18"/>
        <end position="200"/>
    </location>
</feature>
<dbReference type="Proteomes" id="UP001218188">
    <property type="component" value="Unassembled WGS sequence"/>
</dbReference>
<gene>
    <name evidence="2" type="ORF">C8F04DRAFT_1196119</name>
</gene>
<organism evidence="2 3">
    <name type="scientific">Mycena alexandri</name>
    <dbReference type="NCBI Taxonomy" id="1745969"/>
    <lineage>
        <taxon>Eukaryota</taxon>
        <taxon>Fungi</taxon>
        <taxon>Dikarya</taxon>
        <taxon>Basidiomycota</taxon>
        <taxon>Agaricomycotina</taxon>
        <taxon>Agaricomycetes</taxon>
        <taxon>Agaricomycetidae</taxon>
        <taxon>Agaricales</taxon>
        <taxon>Marasmiineae</taxon>
        <taxon>Mycenaceae</taxon>
        <taxon>Mycena</taxon>
    </lineage>
</organism>
<keyword evidence="3" id="KW-1185">Reference proteome</keyword>
<evidence type="ECO:0000313" key="2">
    <source>
        <dbReference type="EMBL" id="KAJ7020830.1"/>
    </source>
</evidence>
<feature type="signal peptide" evidence="1">
    <location>
        <begin position="1"/>
        <end position="17"/>
    </location>
</feature>
<comment type="caution">
    <text evidence="2">The sequence shown here is derived from an EMBL/GenBank/DDBJ whole genome shotgun (WGS) entry which is preliminary data.</text>
</comment>
<sequence length="200" mass="21005">MLSFLSIINFLLTAAVASPVAFITSPTNLTATVGTQVRISDASAFAFTVDPGYPTAPEFTPVNGAPLVAGMTTQEWILVTQATNTFLIQSAAFPTMFISYATFGAPATIPIHSQLVLRSQGNAAIFSLQAIGTGSTVKYIHAYFEPILVPAIGKVVSSWTTTLSDTTTPVTVTNAQAGSVRQTFSIPVVGKSKFRTVPSP</sequence>
<accession>A0AAD6S6T3</accession>
<evidence type="ECO:0000313" key="3">
    <source>
        <dbReference type="Proteomes" id="UP001218188"/>
    </source>
</evidence>
<dbReference type="AlphaFoldDB" id="A0AAD6S6T3"/>
<proteinExistence type="predicted"/>
<protein>
    <submittedName>
        <fullName evidence="2">Uncharacterized protein</fullName>
    </submittedName>
</protein>
<reference evidence="2" key="1">
    <citation type="submission" date="2023-03" db="EMBL/GenBank/DDBJ databases">
        <title>Massive genome expansion in bonnet fungi (Mycena s.s.) driven by repeated elements and novel gene families across ecological guilds.</title>
        <authorList>
            <consortium name="Lawrence Berkeley National Laboratory"/>
            <person name="Harder C.B."/>
            <person name="Miyauchi S."/>
            <person name="Viragh M."/>
            <person name="Kuo A."/>
            <person name="Thoen E."/>
            <person name="Andreopoulos B."/>
            <person name="Lu D."/>
            <person name="Skrede I."/>
            <person name="Drula E."/>
            <person name="Henrissat B."/>
            <person name="Morin E."/>
            <person name="Kohler A."/>
            <person name="Barry K."/>
            <person name="LaButti K."/>
            <person name="Morin E."/>
            <person name="Salamov A."/>
            <person name="Lipzen A."/>
            <person name="Mereny Z."/>
            <person name="Hegedus B."/>
            <person name="Baldrian P."/>
            <person name="Stursova M."/>
            <person name="Weitz H."/>
            <person name="Taylor A."/>
            <person name="Grigoriev I.V."/>
            <person name="Nagy L.G."/>
            <person name="Martin F."/>
            <person name="Kauserud H."/>
        </authorList>
    </citation>
    <scope>NUCLEOTIDE SEQUENCE</scope>
    <source>
        <strain evidence="2">CBHHK200</strain>
    </source>
</reference>
<keyword evidence="1" id="KW-0732">Signal</keyword>
<name>A0AAD6S6T3_9AGAR</name>
<dbReference type="EMBL" id="JARJCM010000249">
    <property type="protein sequence ID" value="KAJ7020830.1"/>
    <property type="molecule type" value="Genomic_DNA"/>
</dbReference>